<dbReference type="AlphaFoldDB" id="B8FDQ5"/>
<dbReference type="KEGG" id="dal:Dalk_5015"/>
<dbReference type="NCBIfam" id="TIGR01697">
    <property type="entry name" value="PNPH-PUNA-XAPA"/>
    <property type="match status" value="1"/>
</dbReference>
<dbReference type="EC" id="2.4.2.1" evidence="5"/>
<evidence type="ECO:0000256" key="2">
    <source>
        <dbReference type="ARBA" id="ARBA00006751"/>
    </source>
</evidence>
<comment type="pathway">
    <text evidence="1 5">Purine metabolism; purine nucleoside salvage.</text>
</comment>
<dbReference type="InterPro" id="IPR035994">
    <property type="entry name" value="Nucleoside_phosphorylase_sf"/>
</dbReference>
<dbReference type="Gene3D" id="3.40.50.1580">
    <property type="entry name" value="Nucleoside phosphorylase domain"/>
    <property type="match status" value="1"/>
</dbReference>
<evidence type="ECO:0000256" key="4">
    <source>
        <dbReference type="ARBA" id="ARBA00022679"/>
    </source>
</evidence>
<protein>
    <recommendedName>
        <fullName evidence="5">Purine nucleoside phosphorylase</fullName>
        <ecNumber evidence="5">2.4.2.1</ecNumber>
    </recommendedName>
    <alternativeName>
        <fullName evidence="5">Inosine-guanosine phosphorylase</fullName>
    </alternativeName>
</protein>
<dbReference type="UniPathway" id="UPA00606"/>
<sequence length="273" mass="29164">MTPYKEQAEQAAAWIRERFGRAPALGFIFGTGLGASVQTLKAETSLDYADIPNFPVSTVQSHEGRLLCGTAGDHAFVALQGRFHLYEGYSAKQITFPIRVMQELGVKTLIFASAVGGLNPEFTPGDIMIVEDHINLSGENPLVGENVDAWGVRFPEMFEAYDNGLIQKAQSASEKLDIPLRRGVYVGLKGPSLETPAEMRFLRAIGADAVGLSTVNEVIAAVHGGMKVLGFAIITNVNVPGMLTPASIDEIVAVADAASPRVGAIINQVLQNL</sequence>
<dbReference type="CDD" id="cd09009">
    <property type="entry name" value="PNP-EcPNPII_like"/>
    <property type="match status" value="1"/>
</dbReference>
<dbReference type="GO" id="GO:0004731">
    <property type="term" value="F:purine-nucleoside phosphorylase activity"/>
    <property type="evidence" value="ECO:0007669"/>
    <property type="project" value="UniProtKB-EC"/>
</dbReference>
<dbReference type="InterPro" id="IPR011270">
    <property type="entry name" value="Pur_Nuc_Pase_Ino/Guo-sp"/>
</dbReference>
<comment type="similarity">
    <text evidence="2 5">Belongs to the PNP/MTAP phosphorylase family.</text>
</comment>
<name>B8FDQ5_DESAL</name>
<keyword evidence="3 5" id="KW-0328">Glycosyltransferase</keyword>
<dbReference type="GO" id="GO:0009116">
    <property type="term" value="P:nucleoside metabolic process"/>
    <property type="evidence" value="ECO:0007669"/>
    <property type="project" value="InterPro"/>
</dbReference>
<accession>B8FDQ5</accession>
<evidence type="ECO:0000256" key="1">
    <source>
        <dbReference type="ARBA" id="ARBA00005058"/>
    </source>
</evidence>
<dbReference type="SUPFAM" id="SSF53167">
    <property type="entry name" value="Purine and uridine phosphorylases"/>
    <property type="match status" value="1"/>
</dbReference>
<dbReference type="InterPro" id="IPR000845">
    <property type="entry name" value="Nucleoside_phosphorylase_d"/>
</dbReference>
<keyword evidence="8" id="KW-1185">Reference proteome</keyword>
<dbReference type="InterPro" id="IPR011268">
    <property type="entry name" value="Purine_phosphorylase"/>
</dbReference>
<reference evidence="7 8" key="1">
    <citation type="journal article" date="2012" name="Environ. Microbiol.">
        <title>The genome sequence of Desulfatibacillum alkenivorans AK-01: a blueprint for anaerobic alkane oxidation.</title>
        <authorList>
            <person name="Callaghan A.V."/>
            <person name="Morris B.E."/>
            <person name="Pereira I.A."/>
            <person name="McInerney M.J."/>
            <person name="Austin R.N."/>
            <person name="Groves J.T."/>
            <person name="Kukor J.J."/>
            <person name="Suflita J.M."/>
            <person name="Young L.Y."/>
            <person name="Zylstra G.J."/>
            <person name="Wawrik B."/>
        </authorList>
    </citation>
    <scope>NUCLEOTIDE SEQUENCE [LARGE SCALE GENOMIC DNA]</scope>
    <source>
        <strain evidence="7 8">AK-01</strain>
    </source>
</reference>
<dbReference type="HOGENOM" id="CLU_054456_1_0_7"/>
<proteinExistence type="inferred from homology"/>
<organism evidence="7 8">
    <name type="scientific">Desulfatibacillum aliphaticivorans</name>
    <dbReference type="NCBI Taxonomy" id="218208"/>
    <lineage>
        <taxon>Bacteria</taxon>
        <taxon>Pseudomonadati</taxon>
        <taxon>Thermodesulfobacteriota</taxon>
        <taxon>Desulfobacteria</taxon>
        <taxon>Desulfobacterales</taxon>
        <taxon>Desulfatibacillaceae</taxon>
        <taxon>Desulfatibacillum</taxon>
    </lineage>
</organism>
<dbReference type="PANTHER" id="PTHR11904">
    <property type="entry name" value="METHYLTHIOADENOSINE/PURINE NUCLEOSIDE PHOSPHORYLASE"/>
    <property type="match status" value="1"/>
</dbReference>
<dbReference type="PIRSF" id="PIRSF000477">
    <property type="entry name" value="PurNPase"/>
    <property type="match status" value="1"/>
</dbReference>
<dbReference type="EMBL" id="CP001322">
    <property type="protein sequence ID" value="ACL06686.1"/>
    <property type="molecule type" value="Genomic_DNA"/>
</dbReference>
<dbReference type="eggNOG" id="COG0005">
    <property type="taxonomic scope" value="Bacteria"/>
</dbReference>
<dbReference type="NCBIfam" id="TIGR01700">
    <property type="entry name" value="PNPH"/>
    <property type="match status" value="1"/>
</dbReference>
<comment type="function">
    <text evidence="5">The purine nucleoside phosphorylases catalyze the phosphorolytic breakdown of the N-glycosidic bond in the beta-(deoxy)ribonucleoside molecules, with the formation of the corresponding free purine bases and pentose-1-phosphate.</text>
</comment>
<evidence type="ECO:0000259" key="6">
    <source>
        <dbReference type="Pfam" id="PF01048"/>
    </source>
</evidence>
<evidence type="ECO:0000256" key="5">
    <source>
        <dbReference type="PIRNR" id="PIRNR000477"/>
    </source>
</evidence>
<evidence type="ECO:0000256" key="3">
    <source>
        <dbReference type="ARBA" id="ARBA00022676"/>
    </source>
</evidence>
<dbReference type="GO" id="GO:0005737">
    <property type="term" value="C:cytoplasm"/>
    <property type="evidence" value="ECO:0007669"/>
    <property type="project" value="TreeGrafter"/>
</dbReference>
<dbReference type="NCBIfam" id="NF006054">
    <property type="entry name" value="PRK08202.1"/>
    <property type="match status" value="1"/>
</dbReference>
<evidence type="ECO:0000313" key="7">
    <source>
        <dbReference type="EMBL" id="ACL06686.1"/>
    </source>
</evidence>
<dbReference type="PANTHER" id="PTHR11904:SF9">
    <property type="entry name" value="PURINE NUCLEOSIDE PHOSPHORYLASE-RELATED"/>
    <property type="match status" value="1"/>
</dbReference>
<gene>
    <name evidence="7" type="ordered locus">Dalk_5015</name>
</gene>
<dbReference type="RefSeq" id="WP_015949723.1">
    <property type="nucleotide sequence ID" value="NC_011768.1"/>
</dbReference>
<feature type="domain" description="Nucleoside phosphorylase" evidence="6">
    <location>
        <begin position="33"/>
        <end position="270"/>
    </location>
</feature>
<keyword evidence="4 5" id="KW-0808">Transferase</keyword>
<evidence type="ECO:0000313" key="8">
    <source>
        <dbReference type="Proteomes" id="UP000000739"/>
    </source>
</evidence>
<dbReference type="Pfam" id="PF01048">
    <property type="entry name" value="PNP_UDP_1"/>
    <property type="match status" value="1"/>
</dbReference>
<dbReference type="Proteomes" id="UP000000739">
    <property type="component" value="Chromosome"/>
</dbReference>